<feature type="transmembrane region" description="Helical" evidence="10">
    <location>
        <begin position="154"/>
        <end position="173"/>
    </location>
</feature>
<dbReference type="AlphaFoldDB" id="A0A5P1EPV7"/>
<keyword evidence="3" id="KW-0808">Transferase</keyword>
<keyword evidence="5" id="KW-0746">Sphingolipid metabolism</keyword>
<evidence type="ECO:0000256" key="8">
    <source>
        <dbReference type="ARBA" id="ARBA00023136"/>
    </source>
</evidence>
<feature type="domain" description="Sphingomyelin synthase-like" evidence="11">
    <location>
        <begin position="157"/>
        <end position="225"/>
    </location>
</feature>
<feature type="transmembrane region" description="Helical" evidence="10">
    <location>
        <begin position="185"/>
        <end position="202"/>
    </location>
</feature>
<reference evidence="13" key="1">
    <citation type="journal article" date="2017" name="Nat. Commun.">
        <title>The asparagus genome sheds light on the origin and evolution of a young Y chromosome.</title>
        <authorList>
            <person name="Harkess A."/>
            <person name="Zhou J."/>
            <person name="Xu C."/>
            <person name="Bowers J.E."/>
            <person name="Van der Hulst R."/>
            <person name="Ayyampalayam S."/>
            <person name="Mercati F."/>
            <person name="Riccardi P."/>
            <person name="McKain M.R."/>
            <person name="Kakrana A."/>
            <person name="Tang H."/>
            <person name="Ray J."/>
            <person name="Groenendijk J."/>
            <person name="Arikit S."/>
            <person name="Mathioni S.M."/>
            <person name="Nakano M."/>
            <person name="Shan H."/>
            <person name="Telgmann-Rauber A."/>
            <person name="Kanno A."/>
            <person name="Yue Z."/>
            <person name="Chen H."/>
            <person name="Li W."/>
            <person name="Chen Y."/>
            <person name="Xu X."/>
            <person name="Zhang Y."/>
            <person name="Luo S."/>
            <person name="Chen H."/>
            <person name="Gao J."/>
            <person name="Mao Z."/>
            <person name="Pires J.C."/>
            <person name="Luo M."/>
            <person name="Kudrna D."/>
            <person name="Wing R.A."/>
            <person name="Meyers B.C."/>
            <person name="Yi K."/>
            <person name="Kong H."/>
            <person name="Lavrijsen P."/>
            <person name="Sunseri F."/>
            <person name="Falavigna A."/>
            <person name="Ye Y."/>
            <person name="Leebens-Mack J.H."/>
            <person name="Chen G."/>
        </authorList>
    </citation>
    <scope>NUCLEOTIDE SEQUENCE [LARGE SCALE GENOMIC DNA]</scope>
    <source>
        <strain evidence="13">cv. DH0086</strain>
    </source>
</reference>
<dbReference type="GO" id="GO:0005886">
    <property type="term" value="C:plasma membrane"/>
    <property type="evidence" value="ECO:0007669"/>
    <property type="project" value="TreeGrafter"/>
</dbReference>
<evidence type="ECO:0000256" key="1">
    <source>
        <dbReference type="ARBA" id="ARBA00004141"/>
    </source>
</evidence>
<name>A0A5P1EPV7_ASPOF</name>
<proteinExistence type="inferred from homology"/>
<evidence type="ECO:0000256" key="9">
    <source>
        <dbReference type="SAM" id="MobiDB-lite"/>
    </source>
</evidence>
<dbReference type="GO" id="GO:0047493">
    <property type="term" value="F:ceramide cholinephosphotransferase activity"/>
    <property type="evidence" value="ECO:0007669"/>
    <property type="project" value="TreeGrafter"/>
</dbReference>
<keyword evidence="6 10" id="KW-1133">Transmembrane helix</keyword>
<dbReference type="EMBL" id="CM007385">
    <property type="protein sequence ID" value="ONK67683.1"/>
    <property type="molecule type" value="Genomic_DNA"/>
</dbReference>
<evidence type="ECO:0000313" key="12">
    <source>
        <dbReference type="EMBL" id="ONK67683.1"/>
    </source>
</evidence>
<dbReference type="Gramene" id="ONK67683">
    <property type="protein sequence ID" value="ONK67683"/>
    <property type="gene ID" value="A4U43_C05F2650"/>
</dbReference>
<comment type="subcellular location">
    <subcellularLocation>
        <location evidence="1">Membrane</location>
        <topology evidence="1">Multi-pass membrane protein</topology>
    </subcellularLocation>
</comment>
<dbReference type="GO" id="GO:0046513">
    <property type="term" value="P:ceramide biosynthetic process"/>
    <property type="evidence" value="ECO:0007669"/>
    <property type="project" value="TreeGrafter"/>
</dbReference>
<dbReference type="GO" id="GO:0033188">
    <property type="term" value="F:sphingomyelin synthase activity"/>
    <property type="evidence" value="ECO:0007669"/>
    <property type="project" value="TreeGrafter"/>
</dbReference>
<dbReference type="GO" id="GO:0005802">
    <property type="term" value="C:trans-Golgi network"/>
    <property type="evidence" value="ECO:0007669"/>
    <property type="project" value="TreeGrafter"/>
</dbReference>
<keyword evidence="13" id="KW-1185">Reference proteome</keyword>
<protein>
    <recommendedName>
        <fullName evidence="11">Sphingomyelin synthase-like domain-containing protein</fullName>
    </recommendedName>
</protein>
<dbReference type="GO" id="GO:0000139">
    <property type="term" value="C:Golgi membrane"/>
    <property type="evidence" value="ECO:0007669"/>
    <property type="project" value="TreeGrafter"/>
</dbReference>
<feature type="transmembrane region" description="Helical" evidence="10">
    <location>
        <begin position="208"/>
        <end position="226"/>
    </location>
</feature>
<feature type="compositionally biased region" description="Low complexity" evidence="9">
    <location>
        <begin position="238"/>
        <end position="247"/>
    </location>
</feature>
<evidence type="ECO:0000256" key="3">
    <source>
        <dbReference type="ARBA" id="ARBA00022679"/>
    </source>
</evidence>
<feature type="region of interest" description="Disordered" evidence="9">
    <location>
        <begin position="233"/>
        <end position="266"/>
    </location>
</feature>
<evidence type="ECO:0000256" key="7">
    <source>
        <dbReference type="ARBA" id="ARBA00023098"/>
    </source>
</evidence>
<dbReference type="Proteomes" id="UP000243459">
    <property type="component" value="Chromosome 5"/>
</dbReference>
<evidence type="ECO:0000256" key="2">
    <source>
        <dbReference type="ARBA" id="ARBA00005441"/>
    </source>
</evidence>
<keyword evidence="8 10" id="KW-0472">Membrane</keyword>
<gene>
    <name evidence="12" type="ORF">A4U43_C05F2650</name>
</gene>
<evidence type="ECO:0000313" key="13">
    <source>
        <dbReference type="Proteomes" id="UP000243459"/>
    </source>
</evidence>
<evidence type="ECO:0000256" key="5">
    <source>
        <dbReference type="ARBA" id="ARBA00022919"/>
    </source>
</evidence>
<dbReference type="GO" id="GO:0005789">
    <property type="term" value="C:endoplasmic reticulum membrane"/>
    <property type="evidence" value="ECO:0007669"/>
    <property type="project" value="TreeGrafter"/>
</dbReference>
<dbReference type="Pfam" id="PF14360">
    <property type="entry name" value="PAP2_C"/>
    <property type="match status" value="1"/>
</dbReference>
<dbReference type="PANTHER" id="PTHR21290">
    <property type="entry name" value="SPHINGOMYELIN SYNTHETASE"/>
    <property type="match status" value="1"/>
</dbReference>
<accession>A0A5P1EPV7</accession>
<dbReference type="PANTHER" id="PTHR21290:SF62">
    <property type="entry name" value="PHOSPHATIDYLINOSITOL:CERAMIDE INOSITOLPHOSPHOTRANSFERASE 1-RELATED"/>
    <property type="match status" value="1"/>
</dbReference>
<feature type="compositionally biased region" description="Basic and acidic residues" evidence="9">
    <location>
        <begin position="249"/>
        <end position="266"/>
    </location>
</feature>
<keyword evidence="4 10" id="KW-0812">Transmembrane</keyword>
<evidence type="ECO:0000259" key="11">
    <source>
        <dbReference type="Pfam" id="PF14360"/>
    </source>
</evidence>
<feature type="transmembrane region" description="Helical" evidence="10">
    <location>
        <begin position="113"/>
        <end position="134"/>
    </location>
</feature>
<dbReference type="InterPro" id="IPR025749">
    <property type="entry name" value="Sphingomyelin_synth-like_dom"/>
</dbReference>
<comment type="similarity">
    <text evidence="2">Belongs to the sphingomyelin synthase family.</text>
</comment>
<organism evidence="12 13">
    <name type="scientific">Asparagus officinalis</name>
    <name type="common">Garden asparagus</name>
    <dbReference type="NCBI Taxonomy" id="4686"/>
    <lineage>
        <taxon>Eukaryota</taxon>
        <taxon>Viridiplantae</taxon>
        <taxon>Streptophyta</taxon>
        <taxon>Embryophyta</taxon>
        <taxon>Tracheophyta</taxon>
        <taxon>Spermatophyta</taxon>
        <taxon>Magnoliopsida</taxon>
        <taxon>Liliopsida</taxon>
        <taxon>Asparagales</taxon>
        <taxon>Asparagaceae</taxon>
        <taxon>Asparagoideae</taxon>
        <taxon>Asparagus</taxon>
    </lineage>
</organism>
<dbReference type="InterPro" id="IPR045221">
    <property type="entry name" value="Sphingomyelin_synth-like"/>
</dbReference>
<evidence type="ECO:0000256" key="4">
    <source>
        <dbReference type="ARBA" id="ARBA00022692"/>
    </source>
</evidence>
<evidence type="ECO:0000256" key="6">
    <source>
        <dbReference type="ARBA" id="ARBA00022989"/>
    </source>
</evidence>
<dbReference type="GO" id="GO:0045140">
    <property type="term" value="F:inositol phosphoceramide synthase activity"/>
    <property type="evidence" value="ECO:0007669"/>
    <property type="project" value="TreeGrafter"/>
</dbReference>
<keyword evidence="7" id="KW-0443">Lipid metabolism</keyword>
<evidence type="ECO:0000256" key="10">
    <source>
        <dbReference type="SAM" id="Phobius"/>
    </source>
</evidence>
<sequence>MKRMRRMSKLGLQQYMRQFVIKTVQAEVSRKLTEVNLAAMGLSPSLPSEIICYRVCLLMWHDANSVGGAVAVEVIPGSVVDRTVAVSPDSVPPGPVLQDIGFIILPELGKEKFYISETFFCVMFFSFILGSENATMSPPKNVLKVLLINFPRGVVYGCGDLIFSSHMIFTLVFVRTYNKYGSKRFIKTLAWLMAITQSLLIIASHKHYSVDVVVAWYTVNLVVFFIDKKLPEMPDRTSSSGSLLPLSTKETDKRKEEHNKLLNDTADWRQRTQVNGKHQDNGSHFYIEEH</sequence>